<keyword evidence="4" id="KW-1185">Reference proteome</keyword>
<dbReference type="SUPFAM" id="SSF56317">
    <property type="entry name" value="Carbon-nitrogen hydrolase"/>
    <property type="match status" value="1"/>
</dbReference>
<sequence length="253" mass="26868">MSFIVAAAQSVSIAQDIPANIEQHLRIMRVAARNGVQFLIFPELSLTGYELEASAQLAIGPDDARLVPIKELARNSGITTVVGAPLRLPENSDLVIGALVFHADGCQSLYSKQYLHPGEDRVFSLGTGGEPLTIETRKIALAICADAMQPSHRIAARDTNAEIYAASVLISKTAYASESKQLADYAATHHIMVLLANHGGVSGEWECAGRSSIWSNNGTLIAAADGQGQCLVIGEQNASGQWNGNVIHIGLEI</sequence>
<dbReference type="PANTHER" id="PTHR43674">
    <property type="entry name" value="NITRILASE C965.09-RELATED"/>
    <property type="match status" value="1"/>
</dbReference>
<dbReference type="InterPro" id="IPR050345">
    <property type="entry name" value="Aliph_Amidase/BUP"/>
</dbReference>
<dbReference type="InterPro" id="IPR036526">
    <property type="entry name" value="C-N_Hydrolase_sf"/>
</dbReference>
<dbReference type="PROSITE" id="PS50263">
    <property type="entry name" value="CN_HYDROLASE"/>
    <property type="match status" value="1"/>
</dbReference>
<proteinExistence type="predicted"/>
<gene>
    <name evidence="3" type="ORF">GIR22_03135</name>
</gene>
<evidence type="ECO:0000259" key="2">
    <source>
        <dbReference type="PROSITE" id="PS50263"/>
    </source>
</evidence>
<accession>A0A7X2UWL7</accession>
<feature type="domain" description="CN hydrolase" evidence="2">
    <location>
        <begin position="3"/>
        <end position="239"/>
    </location>
</feature>
<dbReference type="Proteomes" id="UP000431485">
    <property type="component" value="Unassembled WGS sequence"/>
</dbReference>
<dbReference type="OrthoDB" id="9760188at2"/>
<evidence type="ECO:0000256" key="1">
    <source>
        <dbReference type="ARBA" id="ARBA00022801"/>
    </source>
</evidence>
<name>A0A7X2UWL7_9PSED</name>
<protein>
    <submittedName>
        <fullName evidence="3">Carbon-nitrogen hydrolase family protein</fullName>
    </submittedName>
</protein>
<dbReference type="PANTHER" id="PTHR43674:SF2">
    <property type="entry name" value="BETA-UREIDOPROPIONASE"/>
    <property type="match status" value="1"/>
</dbReference>
<dbReference type="AlphaFoldDB" id="A0A7X2UWL7"/>
<dbReference type="GO" id="GO:0050126">
    <property type="term" value="F:N-carbamoylputrescine amidase activity"/>
    <property type="evidence" value="ECO:0007669"/>
    <property type="project" value="TreeGrafter"/>
</dbReference>
<dbReference type="CDD" id="cd07197">
    <property type="entry name" value="nitrilase"/>
    <property type="match status" value="1"/>
</dbReference>
<dbReference type="RefSeq" id="WP_154741892.1">
    <property type="nucleotide sequence ID" value="NZ_JBHSTG010000046.1"/>
</dbReference>
<comment type="caution">
    <text evidence="3">The sequence shown here is derived from an EMBL/GenBank/DDBJ whole genome shotgun (WGS) entry which is preliminary data.</text>
</comment>
<evidence type="ECO:0000313" key="4">
    <source>
        <dbReference type="Proteomes" id="UP000431485"/>
    </source>
</evidence>
<evidence type="ECO:0000313" key="3">
    <source>
        <dbReference type="EMBL" id="MTD18134.1"/>
    </source>
</evidence>
<organism evidence="3 4">
    <name type="scientific">Pseudomonas karstica</name>
    <dbReference type="NCBI Taxonomy" id="1055468"/>
    <lineage>
        <taxon>Bacteria</taxon>
        <taxon>Pseudomonadati</taxon>
        <taxon>Pseudomonadota</taxon>
        <taxon>Gammaproteobacteria</taxon>
        <taxon>Pseudomonadales</taxon>
        <taxon>Pseudomonadaceae</taxon>
        <taxon>Pseudomonas</taxon>
    </lineage>
</organism>
<dbReference type="EMBL" id="WLYI01000003">
    <property type="protein sequence ID" value="MTD18134.1"/>
    <property type="molecule type" value="Genomic_DNA"/>
</dbReference>
<dbReference type="Gene3D" id="3.60.110.10">
    <property type="entry name" value="Carbon-nitrogen hydrolase"/>
    <property type="match status" value="1"/>
</dbReference>
<dbReference type="GO" id="GO:0033388">
    <property type="term" value="P:putrescine biosynthetic process from arginine"/>
    <property type="evidence" value="ECO:0007669"/>
    <property type="project" value="TreeGrafter"/>
</dbReference>
<keyword evidence="1 3" id="KW-0378">Hydrolase</keyword>
<dbReference type="Pfam" id="PF00795">
    <property type="entry name" value="CN_hydrolase"/>
    <property type="match status" value="1"/>
</dbReference>
<reference evidence="3 4" key="1">
    <citation type="submission" date="2019-11" db="EMBL/GenBank/DDBJ databases">
        <title>Pseudmonas karstica sp. nov. and Pseudomonas spelaei sp. nov. from caves.</title>
        <authorList>
            <person name="Zeman M."/>
        </authorList>
    </citation>
    <scope>NUCLEOTIDE SEQUENCE [LARGE SCALE GENOMIC DNA]</scope>
    <source>
        <strain evidence="3 4">CCM 7891</strain>
    </source>
</reference>
<dbReference type="InterPro" id="IPR003010">
    <property type="entry name" value="C-N_Hydrolase"/>
</dbReference>